<keyword evidence="2" id="KW-0489">Methyltransferase</keyword>
<evidence type="ECO:0000256" key="5">
    <source>
        <dbReference type="ARBA" id="ARBA00047942"/>
    </source>
</evidence>
<accession>A0A644V4R1</accession>
<dbReference type="Gene3D" id="3.40.50.150">
    <property type="entry name" value="Vaccinia Virus protein VP39"/>
    <property type="match status" value="1"/>
</dbReference>
<evidence type="ECO:0000256" key="2">
    <source>
        <dbReference type="ARBA" id="ARBA00022603"/>
    </source>
</evidence>
<dbReference type="PANTHER" id="PTHR33841">
    <property type="entry name" value="DNA METHYLTRANSFERASE YEEA-RELATED"/>
    <property type="match status" value="1"/>
</dbReference>
<dbReference type="GO" id="GO:0006304">
    <property type="term" value="P:DNA modification"/>
    <property type="evidence" value="ECO:0007669"/>
    <property type="project" value="InterPro"/>
</dbReference>
<dbReference type="PANTHER" id="PTHR33841:SF1">
    <property type="entry name" value="DNA METHYLTRANSFERASE A"/>
    <property type="match status" value="1"/>
</dbReference>
<evidence type="ECO:0000313" key="7">
    <source>
        <dbReference type="EMBL" id="MPL86329.1"/>
    </source>
</evidence>
<evidence type="ECO:0000256" key="3">
    <source>
        <dbReference type="ARBA" id="ARBA00022679"/>
    </source>
</evidence>
<sequence length="1031" mass="119939">MSANFFYEKLGYEHLIKCSEIPIYNPEYQELGEMGADKVYFSGDFPAILFKEVKTFNIDSLKQIAEIQHKAWNYRKIMFLFVVSDTEIRIYNCHEKPKYIKPDSDYNKELSPYQIFSSTKDDAANLEILTEIFSRIGVDSGLLWTSDYNIREGINVQKRIDRYLVESLLKTADALKKDITDINIIHGLLMRSLFILYLEDKGAAKEAGLYKEIKKDAESYFDILDDVDATYQLFARLQEHFNGNVFPIVEGEQLKVKKEHLEKIKNCFIDGDISGQPKLFESWRIFKFDFIQIELLSEVYENFLGELDVKKEKGQFYTPYTLVELILNDKLPIKDETNCNVKILDPACGSGIFLVESYKRLIRRWKNKNPKKVITFKELNDILVENIFGIEIDPLAIKVTAFSLYLALVEHLNPKKLWIDKTNKFPYLIDNSKDASIKGKEGKNLWCRDTIGEVNPDDFEKVNLVVGNPPFGTKKLSKSIMDYCAKYNFGKEMVLPFLHKSVDFCPDGNIALIFNAKVLTNTEKPFQNFRKWLLNENYVEKVYNLSIFRKIPKNFGGQLFTSAVGPICIAYFQKNPPQKTFDTIEYWAPKTYVKSNLIDGVLIDSTDIKFLPRVECQLPDTKIWKIAMWGNIADFHLISKLSKIHSNVRSFIKERKMSFGVGLQPLNKSTIKPIVDNDISNLKFIRPERISKYFTPDTSFSDINSAIKDKETIAEYLKYYKKNNIFDLPQINVFRRLGKKEVYKGPMLLVKEGFKDNEFCASLVNTSVAYNSTVLGIHSEQLEDLRILSSMLNSKLAAYYLLMISSSWGIERERIKPNEVYTLPLQFSESDFKDLVSLHEQIEDTINSNPLIIRDVDNEKNIEKIILRSFHLSQRDICLIEDFLCQSIDIFYKKEKSIAFRRVSSDENMIYAKMLHQELNDFYSEANHKVNITVYDVQRHDPLNLVVLHFCNAKKPIDVKPTNELSSLLKELDKYSIQEKGKNLYVQKQFRYYDKDKIYLIKPNQKRFWTRSQAIDDALSLIVEIANMETK</sequence>
<dbReference type="Pfam" id="PF02384">
    <property type="entry name" value="N6_Mtase"/>
    <property type="match status" value="1"/>
</dbReference>
<dbReference type="AlphaFoldDB" id="A0A644V4R1"/>
<evidence type="ECO:0000256" key="4">
    <source>
        <dbReference type="ARBA" id="ARBA00022747"/>
    </source>
</evidence>
<organism evidence="7">
    <name type="scientific">bioreactor metagenome</name>
    <dbReference type="NCBI Taxonomy" id="1076179"/>
    <lineage>
        <taxon>unclassified sequences</taxon>
        <taxon>metagenomes</taxon>
        <taxon>ecological metagenomes</taxon>
    </lineage>
</organism>
<dbReference type="PROSITE" id="PS00092">
    <property type="entry name" value="N6_MTASE"/>
    <property type="match status" value="1"/>
</dbReference>
<dbReference type="GO" id="GO:0009007">
    <property type="term" value="F:site-specific DNA-methyltransferase (adenine-specific) activity"/>
    <property type="evidence" value="ECO:0007669"/>
    <property type="project" value="UniProtKB-EC"/>
</dbReference>
<feature type="domain" description="DNA methylase adenine-specific" evidence="6">
    <location>
        <begin position="293"/>
        <end position="584"/>
    </location>
</feature>
<dbReference type="GO" id="GO:0032259">
    <property type="term" value="P:methylation"/>
    <property type="evidence" value="ECO:0007669"/>
    <property type="project" value="UniProtKB-KW"/>
</dbReference>
<dbReference type="InterPro" id="IPR002052">
    <property type="entry name" value="DNA_methylase_N6_adenine_CS"/>
</dbReference>
<dbReference type="GO" id="GO:0003676">
    <property type="term" value="F:nucleic acid binding"/>
    <property type="evidence" value="ECO:0007669"/>
    <property type="project" value="InterPro"/>
</dbReference>
<dbReference type="EMBL" id="VSSQ01000220">
    <property type="protein sequence ID" value="MPL86329.1"/>
    <property type="molecule type" value="Genomic_DNA"/>
</dbReference>
<proteinExistence type="predicted"/>
<dbReference type="InterPro" id="IPR050953">
    <property type="entry name" value="N4_N6_ade-DNA_methylase"/>
</dbReference>
<evidence type="ECO:0000256" key="1">
    <source>
        <dbReference type="ARBA" id="ARBA00011900"/>
    </source>
</evidence>
<gene>
    <name evidence="7" type="ORF">SDC9_32309</name>
</gene>
<comment type="catalytic activity">
    <reaction evidence="5">
        <text>a 2'-deoxyadenosine in DNA + S-adenosyl-L-methionine = an N(6)-methyl-2'-deoxyadenosine in DNA + S-adenosyl-L-homocysteine + H(+)</text>
        <dbReference type="Rhea" id="RHEA:15197"/>
        <dbReference type="Rhea" id="RHEA-COMP:12418"/>
        <dbReference type="Rhea" id="RHEA-COMP:12419"/>
        <dbReference type="ChEBI" id="CHEBI:15378"/>
        <dbReference type="ChEBI" id="CHEBI:57856"/>
        <dbReference type="ChEBI" id="CHEBI:59789"/>
        <dbReference type="ChEBI" id="CHEBI:90615"/>
        <dbReference type="ChEBI" id="CHEBI:90616"/>
        <dbReference type="EC" id="2.1.1.72"/>
    </reaction>
</comment>
<keyword evidence="3" id="KW-0808">Transferase</keyword>
<dbReference type="InterPro" id="IPR029063">
    <property type="entry name" value="SAM-dependent_MTases_sf"/>
</dbReference>
<comment type="caution">
    <text evidence="7">The sequence shown here is derived from an EMBL/GenBank/DDBJ whole genome shotgun (WGS) entry which is preliminary data.</text>
</comment>
<keyword evidence="4" id="KW-0680">Restriction system</keyword>
<dbReference type="PRINTS" id="PR00507">
    <property type="entry name" value="N12N6MTFRASE"/>
</dbReference>
<name>A0A644V4R1_9ZZZZ</name>
<dbReference type="InterPro" id="IPR003356">
    <property type="entry name" value="DNA_methylase_A-5"/>
</dbReference>
<evidence type="ECO:0000259" key="6">
    <source>
        <dbReference type="Pfam" id="PF02384"/>
    </source>
</evidence>
<reference evidence="7" key="1">
    <citation type="submission" date="2019-08" db="EMBL/GenBank/DDBJ databases">
        <authorList>
            <person name="Kucharzyk K."/>
            <person name="Murdoch R.W."/>
            <person name="Higgins S."/>
            <person name="Loffler F."/>
        </authorList>
    </citation>
    <scope>NUCLEOTIDE SEQUENCE</scope>
</reference>
<dbReference type="EC" id="2.1.1.72" evidence="1"/>
<dbReference type="SUPFAM" id="SSF53335">
    <property type="entry name" value="S-adenosyl-L-methionine-dependent methyltransferases"/>
    <property type="match status" value="1"/>
</dbReference>
<protein>
    <recommendedName>
        <fullName evidence="1">site-specific DNA-methyltransferase (adenine-specific)</fullName>
        <ecNumber evidence="1">2.1.1.72</ecNumber>
    </recommendedName>
</protein>